<keyword evidence="3" id="KW-1185">Reference proteome</keyword>
<dbReference type="InterPro" id="IPR036390">
    <property type="entry name" value="WH_DNA-bd_sf"/>
</dbReference>
<sequence length="123" mass="13340">MIDSKSIRLRVMRGDVIAFGPGKAALLLAIAEHGSISAAARSLEMSYRRAWMLVEEMNVSFQQPLVATATGGANGGGARITELARTILTRYERMSLKAAQAVAQDMAYIETLMIAEDKAFFAE</sequence>
<dbReference type="SUPFAM" id="SSF46785">
    <property type="entry name" value="Winged helix' DNA-binding domain"/>
    <property type="match status" value="1"/>
</dbReference>
<proteinExistence type="predicted"/>
<dbReference type="RefSeq" id="WP_168055355.1">
    <property type="nucleotide sequence ID" value="NZ_JAAOZT010000006.1"/>
</dbReference>
<dbReference type="PANTHER" id="PTHR30432:SF1">
    <property type="entry name" value="DNA-BINDING TRANSCRIPTIONAL DUAL REGULATOR MODE"/>
    <property type="match status" value="1"/>
</dbReference>
<dbReference type="Pfam" id="PF00126">
    <property type="entry name" value="HTH_1"/>
    <property type="match status" value="1"/>
</dbReference>
<evidence type="ECO:0000313" key="3">
    <source>
        <dbReference type="Proteomes" id="UP000571084"/>
    </source>
</evidence>
<dbReference type="AlphaFoldDB" id="A0A840RLN8"/>
<organism evidence="2 3">
    <name type="scientific">Glaciimonas immobilis</name>
    <dbReference type="NCBI Taxonomy" id="728004"/>
    <lineage>
        <taxon>Bacteria</taxon>
        <taxon>Pseudomonadati</taxon>
        <taxon>Pseudomonadota</taxon>
        <taxon>Betaproteobacteria</taxon>
        <taxon>Burkholderiales</taxon>
        <taxon>Oxalobacteraceae</taxon>
        <taxon>Glaciimonas</taxon>
    </lineage>
</organism>
<dbReference type="GO" id="GO:0003700">
    <property type="term" value="F:DNA-binding transcription factor activity"/>
    <property type="evidence" value="ECO:0007669"/>
    <property type="project" value="InterPro"/>
</dbReference>
<dbReference type="InterPro" id="IPR036388">
    <property type="entry name" value="WH-like_DNA-bd_sf"/>
</dbReference>
<accession>A0A840RLN8</accession>
<name>A0A840RLN8_9BURK</name>
<protein>
    <submittedName>
        <fullName evidence="2">Molybdate transport system regulatory protein</fullName>
    </submittedName>
</protein>
<feature type="domain" description="HTH lysR-type" evidence="1">
    <location>
        <begin position="26"/>
        <end position="82"/>
    </location>
</feature>
<reference evidence="2 3" key="1">
    <citation type="submission" date="2020-08" db="EMBL/GenBank/DDBJ databases">
        <title>Genomic Encyclopedia of Type Strains, Phase IV (KMG-IV): sequencing the most valuable type-strain genomes for metagenomic binning, comparative biology and taxonomic classification.</title>
        <authorList>
            <person name="Goeker M."/>
        </authorList>
    </citation>
    <scope>NUCLEOTIDE SEQUENCE [LARGE SCALE GENOMIC DNA]</scope>
    <source>
        <strain evidence="2 3">DSM 23240</strain>
    </source>
</reference>
<evidence type="ECO:0000313" key="2">
    <source>
        <dbReference type="EMBL" id="MBB5199197.1"/>
    </source>
</evidence>
<dbReference type="EMBL" id="JACHHQ010000002">
    <property type="protein sequence ID" value="MBB5199197.1"/>
    <property type="molecule type" value="Genomic_DNA"/>
</dbReference>
<dbReference type="Gene3D" id="1.10.10.10">
    <property type="entry name" value="Winged helix-like DNA-binding domain superfamily/Winged helix DNA-binding domain"/>
    <property type="match status" value="1"/>
</dbReference>
<comment type="caution">
    <text evidence="2">The sequence shown here is derived from an EMBL/GenBank/DDBJ whole genome shotgun (WGS) entry which is preliminary data.</text>
</comment>
<evidence type="ECO:0000259" key="1">
    <source>
        <dbReference type="Pfam" id="PF00126"/>
    </source>
</evidence>
<dbReference type="InterPro" id="IPR051815">
    <property type="entry name" value="Molybdate_resp_trans_reg"/>
</dbReference>
<dbReference type="InterPro" id="IPR000847">
    <property type="entry name" value="LysR_HTH_N"/>
</dbReference>
<gene>
    <name evidence="2" type="ORF">HNR39_001024</name>
</gene>
<dbReference type="PANTHER" id="PTHR30432">
    <property type="entry name" value="TRANSCRIPTIONAL REGULATOR MODE"/>
    <property type="match status" value="1"/>
</dbReference>
<dbReference type="Proteomes" id="UP000571084">
    <property type="component" value="Unassembled WGS sequence"/>
</dbReference>